<dbReference type="EC" id="1.3.1.-" evidence="1"/>
<evidence type="ECO:0000313" key="1">
    <source>
        <dbReference type="EMBL" id="ABY24361.1"/>
    </source>
</evidence>
<dbReference type="EMBL" id="CP000910">
    <property type="protein sequence ID" value="ABY24361.1"/>
    <property type="molecule type" value="Genomic_DNA"/>
</dbReference>
<organism evidence="1 2">
    <name type="scientific">Renibacterium salmoninarum (strain ATCC 33209 / DSM 20767 / JCM 11484 / NBRC 15589 / NCIMB 2235)</name>
    <dbReference type="NCBI Taxonomy" id="288705"/>
    <lineage>
        <taxon>Bacteria</taxon>
        <taxon>Bacillati</taxon>
        <taxon>Actinomycetota</taxon>
        <taxon>Actinomycetes</taxon>
        <taxon>Micrococcales</taxon>
        <taxon>Micrococcaceae</taxon>
        <taxon>Renibacterium</taxon>
    </lineage>
</organism>
<gene>
    <name evidence="1" type="ordered locus">RSal33209_2636</name>
</gene>
<dbReference type="STRING" id="288705.RSal33209_2636"/>
<dbReference type="eggNOG" id="COG0644">
    <property type="taxonomic scope" value="Bacteria"/>
</dbReference>
<sequence length="122" mass="13526">MVQGISYAMESGRFAAEMLQRASLTDSRLALDASMAGYADQIRQKWGKHFTLGRGFAGLIGRPAVMKFALRTGMPVPLIMRFVVRLMANLTDRVDQDAMDRTAHLLERLVPATSNGRVRVNS</sequence>
<name>A9WRS9_RENSM</name>
<accession>A9WRS9</accession>
<reference evidence="2" key="1">
    <citation type="journal article" date="2008" name="J. Bacteriol.">
        <title>Genome sequence of the fish pathogen Renibacterium salmoninarum suggests reductive evolution away from an environmental Arthrobacter ancestor.</title>
        <authorList>
            <person name="Wiens G.D."/>
            <person name="Rockey D.D."/>
            <person name="Wu Z."/>
            <person name="Chang J."/>
            <person name="Levy R."/>
            <person name="Crane S."/>
            <person name="Chen D.S."/>
            <person name="Capri G.R."/>
            <person name="Burnett J.R."/>
            <person name="Sudheesh P.S."/>
            <person name="Schipma M.J."/>
            <person name="Burd H."/>
            <person name="Bhattacharyya A."/>
            <person name="Rhodes L.D."/>
            <person name="Kaul R."/>
            <person name="Strom M.S."/>
        </authorList>
    </citation>
    <scope>NUCLEOTIDE SEQUENCE [LARGE SCALE GENOMIC DNA]</scope>
    <source>
        <strain evidence="2">ATCC 33209 / DSM 20767 / JCM 11484 / NBRC 15589 / NCIMB 2235</strain>
    </source>
</reference>
<protein>
    <submittedName>
        <fullName evidence="1">Geranylgeranyl reductase</fullName>
        <ecNumber evidence="1">1.3.1.-</ecNumber>
    </submittedName>
</protein>
<proteinExistence type="predicted"/>
<dbReference type="GO" id="GO:0016491">
    <property type="term" value="F:oxidoreductase activity"/>
    <property type="evidence" value="ECO:0007669"/>
    <property type="project" value="UniProtKB-KW"/>
</dbReference>
<evidence type="ECO:0000313" key="2">
    <source>
        <dbReference type="Proteomes" id="UP000002007"/>
    </source>
</evidence>
<keyword evidence="1" id="KW-0560">Oxidoreductase</keyword>
<dbReference type="KEGG" id="rsa:RSal33209_2636"/>
<keyword evidence="2" id="KW-1185">Reference proteome</keyword>
<dbReference type="HOGENOM" id="CLU_2024839_0_0_11"/>
<dbReference type="Proteomes" id="UP000002007">
    <property type="component" value="Chromosome"/>
</dbReference>
<dbReference type="AlphaFoldDB" id="A9WRS9"/>